<keyword evidence="1" id="KW-0812">Transmembrane</keyword>
<name>A0A174KNT8_9BACE</name>
<organism evidence="2 3">
    <name type="scientific">Bacteroides caccae</name>
    <dbReference type="NCBI Taxonomy" id="47678"/>
    <lineage>
        <taxon>Bacteria</taxon>
        <taxon>Pseudomonadati</taxon>
        <taxon>Bacteroidota</taxon>
        <taxon>Bacteroidia</taxon>
        <taxon>Bacteroidales</taxon>
        <taxon>Bacteroidaceae</taxon>
        <taxon>Bacteroides</taxon>
    </lineage>
</organism>
<dbReference type="Proteomes" id="UP000095657">
    <property type="component" value="Unassembled WGS sequence"/>
</dbReference>
<protein>
    <submittedName>
        <fullName evidence="2">Uncharacterized protein</fullName>
    </submittedName>
</protein>
<accession>A0A174KNT8</accession>
<dbReference type="AlphaFoldDB" id="A0A174KNT8"/>
<sequence length="59" mass="6393">MKVIRWIQNLAAIAALVLALNLADGLEISFKDACTAGVLLVLSVAMLLGRALEEERRVE</sequence>
<feature type="transmembrane region" description="Helical" evidence="1">
    <location>
        <begin position="35"/>
        <end position="52"/>
    </location>
</feature>
<dbReference type="STRING" id="47678.ERS852494_01585"/>
<keyword evidence="1" id="KW-1133">Transmembrane helix</keyword>
<dbReference type="KEGG" id="bcac:CGC64_12760"/>
<reference evidence="2 3" key="1">
    <citation type="submission" date="2015-09" db="EMBL/GenBank/DDBJ databases">
        <authorList>
            <consortium name="Pathogen Informatics"/>
        </authorList>
    </citation>
    <scope>NUCLEOTIDE SEQUENCE [LARGE SCALE GENOMIC DNA]</scope>
    <source>
        <strain evidence="2 3">2789STDY5834880</strain>
    </source>
</reference>
<evidence type="ECO:0000256" key="1">
    <source>
        <dbReference type="SAM" id="Phobius"/>
    </source>
</evidence>
<gene>
    <name evidence="2" type="ORF">ERS852494_01585</name>
</gene>
<dbReference type="RefSeq" id="WP_005676058.1">
    <property type="nucleotide sequence ID" value="NZ_CP022412.2"/>
</dbReference>
<keyword evidence="1" id="KW-0472">Membrane</keyword>
<dbReference type="EMBL" id="CZAI01000003">
    <property type="protein sequence ID" value="CUP13682.1"/>
    <property type="molecule type" value="Genomic_DNA"/>
</dbReference>
<evidence type="ECO:0000313" key="3">
    <source>
        <dbReference type="Proteomes" id="UP000095657"/>
    </source>
</evidence>
<proteinExistence type="predicted"/>
<evidence type="ECO:0000313" key="2">
    <source>
        <dbReference type="EMBL" id="CUP13682.1"/>
    </source>
</evidence>